<dbReference type="AlphaFoldDB" id="A0AAD9NV04"/>
<comment type="caution">
    <text evidence="1">The sequence shown here is derived from an EMBL/GenBank/DDBJ whole genome shotgun (WGS) entry which is preliminary data.</text>
</comment>
<evidence type="ECO:0000313" key="1">
    <source>
        <dbReference type="EMBL" id="KAK2181688.1"/>
    </source>
</evidence>
<evidence type="ECO:0000313" key="2">
    <source>
        <dbReference type="Proteomes" id="UP001209878"/>
    </source>
</evidence>
<keyword evidence="2" id="KW-1185">Reference proteome</keyword>
<name>A0AAD9NV04_RIDPI</name>
<reference evidence="1" key="1">
    <citation type="journal article" date="2023" name="Mol. Biol. Evol.">
        <title>Third-Generation Sequencing Reveals the Adaptive Role of the Epigenome in Three Deep-Sea Polychaetes.</title>
        <authorList>
            <person name="Perez M."/>
            <person name="Aroh O."/>
            <person name="Sun Y."/>
            <person name="Lan Y."/>
            <person name="Juniper S.K."/>
            <person name="Young C.R."/>
            <person name="Angers B."/>
            <person name="Qian P.Y."/>
        </authorList>
    </citation>
    <scope>NUCLEOTIDE SEQUENCE</scope>
    <source>
        <strain evidence="1">R07B-5</strain>
    </source>
</reference>
<dbReference type="EMBL" id="JAODUO010000385">
    <property type="protein sequence ID" value="KAK2181688.1"/>
    <property type="molecule type" value="Genomic_DNA"/>
</dbReference>
<gene>
    <name evidence="1" type="ORF">NP493_384g01032</name>
</gene>
<dbReference type="Proteomes" id="UP001209878">
    <property type="component" value="Unassembled WGS sequence"/>
</dbReference>
<protein>
    <submittedName>
        <fullName evidence="1">Uncharacterized protein</fullName>
    </submittedName>
</protein>
<sequence length="116" mass="13044">MYAPIYCQIQKVIRNNTCNFSSANLHVQRLAVKLFHWSPPKLKHFTDIENALSNGMNYIPRKSTMLIKGQYICHKMNTATVAKCLSGLPRPDILASVEQGQHIFMGYATFATTPSA</sequence>
<proteinExistence type="predicted"/>
<organism evidence="1 2">
    <name type="scientific">Ridgeia piscesae</name>
    <name type="common">Tubeworm</name>
    <dbReference type="NCBI Taxonomy" id="27915"/>
    <lineage>
        <taxon>Eukaryota</taxon>
        <taxon>Metazoa</taxon>
        <taxon>Spiralia</taxon>
        <taxon>Lophotrochozoa</taxon>
        <taxon>Annelida</taxon>
        <taxon>Polychaeta</taxon>
        <taxon>Sedentaria</taxon>
        <taxon>Canalipalpata</taxon>
        <taxon>Sabellida</taxon>
        <taxon>Siboglinidae</taxon>
        <taxon>Ridgeia</taxon>
    </lineage>
</organism>
<accession>A0AAD9NV04</accession>